<feature type="transmembrane region" description="Helical" evidence="5">
    <location>
        <begin position="191"/>
        <end position="211"/>
    </location>
</feature>
<dbReference type="SUPFAM" id="SSF103481">
    <property type="entry name" value="Multidrug resistance efflux transporter EmrE"/>
    <property type="match status" value="1"/>
</dbReference>
<organism evidence="7 8">
    <name type="scientific">Prymnesium parvum</name>
    <name type="common">Toxic golden alga</name>
    <dbReference type="NCBI Taxonomy" id="97485"/>
    <lineage>
        <taxon>Eukaryota</taxon>
        <taxon>Haptista</taxon>
        <taxon>Haptophyta</taxon>
        <taxon>Prymnesiophyceae</taxon>
        <taxon>Prymnesiales</taxon>
        <taxon>Prymnesiaceae</taxon>
        <taxon>Prymnesium</taxon>
    </lineage>
</organism>
<reference evidence="7 8" key="1">
    <citation type="journal article" date="2024" name="Science">
        <title>Giant polyketide synthase enzymes in the biosynthesis of giant marine polyether toxins.</title>
        <authorList>
            <person name="Fallon T.R."/>
            <person name="Shende V.V."/>
            <person name="Wierzbicki I.H."/>
            <person name="Pendleton A.L."/>
            <person name="Watervoot N.F."/>
            <person name="Auber R.P."/>
            <person name="Gonzalez D.J."/>
            <person name="Wisecaver J.H."/>
            <person name="Moore B.S."/>
        </authorList>
    </citation>
    <scope>NUCLEOTIDE SEQUENCE [LARGE SCALE GENOMIC DNA]</scope>
    <source>
        <strain evidence="7 8">12B1</strain>
    </source>
</reference>
<feature type="transmembrane region" description="Helical" evidence="5">
    <location>
        <begin position="340"/>
        <end position="362"/>
    </location>
</feature>
<proteinExistence type="predicted"/>
<dbReference type="EMBL" id="JBGBPQ010000017">
    <property type="protein sequence ID" value="KAL1507888.1"/>
    <property type="molecule type" value="Genomic_DNA"/>
</dbReference>
<protein>
    <recommendedName>
        <fullName evidence="9">EamA domain-containing protein</fullName>
    </recommendedName>
</protein>
<evidence type="ECO:0000256" key="6">
    <source>
        <dbReference type="SAM" id="SignalP"/>
    </source>
</evidence>
<evidence type="ECO:0008006" key="9">
    <source>
        <dbReference type="Google" id="ProtNLM"/>
    </source>
</evidence>
<feature type="signal peptide" evidence="6">
    <location>
        <begin position="1"/>
        <end position="16"/>
    </location>
</feature>
<feature type="transmembrane region" description="Helical" evidence="5">
    <location>
        <begin position="374"/>
        <end position="395"/>
    </location>
</feature>
<feature type="transmembrane region" description="Helical" evidence="5">
    <location>
        <begin position="231"/>
        <end position="255"/>
    </location>
</feature>
<feature type="transmembrane region" description="Helical" evidence="5">
    <location>
        <begin position="135"/>
        <end position="152"/>
    </location>
</feature>
<keyword evidence="6" id="KW-0732">Signal</keyword>
<evidence type="ECO:0000256" key="5">
    <source>
        <dbReference type="SAM" id="Phobius"/>
    </source>
</evidence>
<dbReference type="AlphaFoldDB" id="A0AB34IY22"/>
<dbReference type="GO" id="GO:0016020">
    <property type="term" value="C:membrane"/>
    <property type="evidence" value="ECO:0007669"/>
    <property type="project" value="UniProtKB-SubCell"/>
</dbReference>
<dbReference type="PANTHER" id="PTHR12570">
    <property type="match status" value="1"/>
</dbReference>
<evidence type="ECO:0000256" key="1">
    <source>
        <dbReference type="ARBA" id="ARBA00004141"/>
    </source>
</evidence>
<feature type="transmembrane region" description="Helical" evidence="5">
    <location>
        <begin position="164"/>
        <end position="184"/>
    </location>
</feature>
<comment type="caution">
    <text evidence="7">The sequence shown here is derived from an EMBL/GenBank/DDBJ whole genome shotgun (WGS) entry which is preliminary data.</text>
</comment>
<dbReference type="InterPro" id="IPR008521">
    <property type="entry name" value="Mg_trans_NIPA"/>
</dbReference>
<evidence type="ECO:0000313" key="7">
    <source>
        <dbReference type="EMBL" id="KAL1507888.1"/>
    </source>
</evidence>
<evidence type="ECO:0000256" key="3">
    <source>
        <dbReference type="ARBA" id="ARBA00022989"/>
    </source>
</evidence>
<comment type="subcellular location">
    <subcellularLocation>
        <location evidence="1">Membrane</location>
        <topology evidence="1">Multi-pass membrane protein</topology>
    </subcellularLocation>
</comment>
<feature type="transmembrane region" description="Helical" evidence="5">
    <location>
        <begin position="98"/>
        <end position="115"/>
    </location>
</feature>
<keyword evidence="2 5" id="KW-0812">Transmembrane</keyword>
<feature type="chain" id="PRO_5044245715" description="EamA domain-containing protein" evidence="6">
    <location>
        <begin position="17"/>
        <end position="440"/>
    </location>
</feature>
<dbReference type="InterPro" id="IPR037185">
    <property type="entry name" value="EmrE-like"/>
</dbReference>
<evidence type="ECO:0000313" key="8">
    <source>
        <dbReference type="Proteomes" id="UP001515480"/>
    </source>
</evidence>
<keyword evidence="3 5" id="KW-1133">Transmembrane helix</keyword>
<gene>
    <name evidence="7" type="ORF">AB1Y20_007495</name>
</gene>
<keyword evidence="8" id="KW-1185">Reference proteome</keyword>
<accession>A0AB34IY22</accession>
<name>A0AB34IY22_PRYPA</name>
<keyword evidence="4 5" id="KW-0472">Membrane</keyword>
<feature type="transmembrane region" description="Helical" evidence="5">
    <location>
        <begin position="275"/>
        <end position="293"/>
    </location>
</feature>
<dbReference type="Proteomes" id="UP001515480">
    <property type="component" value="Unassembled WGS sequence"/>
</dbReference>
<sequence>MRVLLLFTLFAPHVSIHPVQQDGSAVLAAGHSPPEVSEWQAAPALAAPASDPPPSDVALASARAPLPTAVNGSRATIAFLQPRFHFSSDFEQIGSADNWFVGVLLEVLGQLINVLGKHMWRSIGLRRQEVSDAEFWLYSLGGTLAVLVYVVSDVFALRFTSQSIISACDGMAIVWNNLLAPFTLKERFTTAHLVACLFIIGGTVGAAFSGSHAQGQSLQYYLQLLQQGPAIGYYVFVSLALIGLCLIFSYCKAAANQAAANAKGASSKEVKSKRLSGFAYGALAGTIAGNVFLTKVASTILAVEPDPFGNGYLYLFATLTIIMHATALGMLYWGLRYYEALLLVTTLDAFNILVGALSGSFVLQEIYHSESGTIVLFFLSIILILMGLLALVQFWPGRFVAFLGDGDTEIMCGQPSSTNTKEGSAPLIEEQRKASCIGCC</sequence>
<dbReference type="GO" id="GO:0015095">
    <property type="term" value="F:magnesium ion transmembrane transporter activity"/>
    <property type="evidence" value="ECO:0007669"/>
    <property type="project" value="InterPro"/>
</dbReference>
<feature type="transmembrane region" description="Helical" evidence="5">
    <location>
        <begin position="313"/>
        <end position="333"/>
    </location>
</feature>
<evidence type="ECO:0000256" key="2">
    <source>
        <dbReference type="ARBA" id="ARBA00022692"/>
    </source>
</evidence>
<evidence type="ECO:0000256" key="4">
    <source>
        <dbReference type="ARBA" id="ARBA00023136"/>
    </source>
</evidence>